<evidence type="ECO:0000313" key="7">
    <source>
        <dbReference type="Proteomes" id="UP000295416"/>
    </source>
</evidence>
<dbReference type="InterPro" id="IPR036388">
    <property type="entry name" value="WH-like_DNA-bd_sf"/>
</dbReference>
<dbReference type="GO" id="GO:0003677">
    <property type="term" value="F:DNA binding"/>
    <property type="evidence" value="ECO:0007669"/>
    <property type="project" value="UniProtKB-KW"/>
</dbReference>
<accession>A0A4R2P433</accession>
<dbReference type="PRINTS" id="PR00039">
    <property type="entry name" value="HTHLYSR"/>
</dbReference>
<organism evidence="6 7">
    <name type="scientific">Scopulibacillus darangshiensis</name>
    <dbReference type="NCBI Taxonomy" id="442528"/>
    <lineage>
        <taxon>Bacteria</taxon>
        <taxon>Bacillati</taxon>
        <taxon>Bacillota</taxon>
        <taxon>Bacilli</taxon>
        <taxon>Bacillales</taxon>
        <taxon>Sporolactobacillaceae</taxon>
        <taxon>Scopulibacillus</taxon>
    </lineage>
</organism>
<dbReference type="SUPFAM" id="SSF53850">
    <property type="entry name" value="Periplasmic binding protein-like II"/>
    <property type="match status" value="1"/>
</dbReference>
<dbReference type="Proteomes" id="UP000295416">
    <property type="component" value="Unassembled WGS sequence"/>
</dbReference>
<keyword evidence="3 6" id="KW-0238">DNA-binding</keyword>
<keyword evidence="2" id="KW-0805">Transcription regulation</keyword>
<evidence type="ECO:0000256" key="2">
    <source>
        <dbReference type="ARBA" id="ARBA00023015"/>
    </source>
</evidence>
<name>A0A4R2P433_9BACL</name>
<comment type="similarity">
    <text evidence="1">Belongs to the LysR transcriptional regulatory family.</text>
</comment>
<comment type="caution">
    <text evidence="6">The sequence shown here is derived from an EMBL/GenBank/DDBJ whole genome shotgun (WGS) entry which is preliminary data.</text>
</comment>
<keyword evidence="7" id="KW-1185">Reference proteome</keyword>
<dbReference type="FunFam" id="1.10.10.10:FF:000001">
    <property type="entry name" value="LysR family transcriptional regulator"/>
    <property type="match status" value="1"/>
</dbReference>
<gene>
    <name evidence="6" type="ORF">EV207_110103</name>
</gene>
<dbReference type="PANTHER" id="PTHR30346">
    <property type="entry name" value="TRANSCRIPTIONAL DUAL REGULATOR HCAR-RELATED"/>
    <property type="match status" value="1"/>
</dbReference>
<dbReference type="InterPro" id="IPR000847">
    <property type="entry name" value="LysR_HTH_N"/>
</dbReference>
<evidence type="ECO:0000256" key="3">
    <source>
        <dbReference type="ARBA" id="ARBA00023125"/>
    </source>
</evidence>
<dbReference type="PROSITE" id="PS50931">
    <property type="entry name" value="HTH_LYSR"/>
    <property type="match status" value="1"/>
</dbReference>
<reference evidence="6 7" key="1">
    <citation type="submission" date="2019-03" db="EMBL/GenBank/DDBJ databases">
        <title>Genomic Encyclopedia of Type Strains, Phase IV (KMG-IV): sequencing the most valuable type-strain genomes for metagenomic binning, comparative biology and taxonomic classification.</title>
        <authorList>
            <person name="Goeker M."/>
        </authorList>
    </citation>
    <scope>NUCLEOTIDE SEQUENCE [LARGE SCALE GENOMIC DNA]</scope>
    <source>
        <strain evidence="6 7">DSM 19377</strain>
    </source>
</reference>
<evidence type="ECO:0000259" key="5">
    <source>
        <dbReference type="PROSITE" id="PS50931"/>
    </source>
</evidence>
<dbReference type="GO" id="GO:0003700">
    <property type="term" value="F:DNA-binding transcription factor activity"/>
    <property type="evidence" value="ECO:0007669"/>
    <property type="project" value="InterPro"/>
</dbReference>
<dbReference type="Gene3D" id="3.40.190.290">
    <property type="match status" value="1"/>
</dbReference>
<evidence type="ECO:0000256" key="1">
    <source>
        <dbReference type="ARBA" id="ARBA00009437"/>
    </source>
</evidence>
<dbReference type="EMBL" id="SLXK01000010">
    <property type="protein sequence ID" value="TCP29482.1"/>
    <property type="molecule type" value="Genomic_DNA"/>
</dbReference>
<keyword evidence="4" id="KW-0804">Transcription</keyword>
<dbReference type="PANTHER" id="PTHR30346:SF28">
    <property type="entry name" value="HTH-TYPE TRANSCRIPTIONAL REGULATOR CYNR"/>
    <property type="match status" value="1"/>
</dbReference>
<dbReference type="SUPFAM" id="SSF46785">
    <property type="entry name" value="Winged helix' DNA-binding domain"/>
    <property type="match status" value="1"/>
</dbReference>
<evidence type="ECO:0000256" key="4">
    <source>
        <dbReference type="ARBA" id="ARBA00023163"/>
    </source>
</evidence>
<evidence type="ECO:0000313" key="6">
    <source>
        <dbReference type="EMBL" id="TCP29482.1"/>
    </source>
</evidence>
<dbReference type="Gene3D" id="1.10.10.10">
    <property type="entry name" value="Winged helix-like DNA-binding domain superfamily/Winged helix DNA-binding domain"/>
    <property type="match status" value="1"/>
</dbReference>
<proteinExistence type="inferred from homology"/>
<protein>
    <submittedName>
        <fullName evidence="6">DNA-binding transcriptional LysR family regulator</fullName>
    </submittedName>
</protein>
<dbReference type="GO" id="GO:0032993">
    <property type="term" value="C:protein-DNA complex"/>
    <property type="evidence" value="ECO:0007669"/>
    <property type="project" value="TreeGrafter"/>
</dbReference>
<feature type="domain" description="HTH lysR-type" evidence="5">
    <location>
        <begin position="1"/>
        <end position="56"/>
    </location>
</feature>
<dbReference type="InterPro" id="IPR036390">
    <property type="entry name" value="WH_DNA-bd_sf"/>
</dbReference>
<dbReference type="InterPro" id="IPR005119">
    <property type="entry name" value="LysR_subst-bd"/>
</dbReference>
<dbReference type="AlphaFoldDB" id="A0A4R2P433"/>
<sequence>MRLLEYALEVYRHKNFTKAAGHLHIAQPSLSKQIAKLEQELGVSLFYRGHGAVEPTPDGVRFIEQAEKILNMRRSLEREMHERKEGIGGDLTIGTTAITGGHVLPPILRAFTEQYPNVRVRLVEEATAKLTELTAKGFIDVSILALPVEDARLTTKTMLTEPLYLVLPRTQKPWMSKILQGLNSFQEASVSLRSLSSSPLILLKQGFGFRRTVLELCAESGFQPQIAYETSSIETAQSLVMNGLGVTIVPEMVLRRDLERKLHYVKLDSNPTRTLVFAMNRERYLSMAAKALIKIHEEQGGVNNGGE</sequence>
<dbReference type="Pfam" id="PF00126">
    <property type="entry name" value="HTH_1"/>
    <property type="match status" value="1"/>
</dbReference>
<dbReference type="CDD" id="cd05466">
    <property type="entry name" value="PBP2_LTTR_substrate"/>
    <property type="match status" value="1"/>
</dbReference>
<dbReference type="Pfam" id="PF03466">
    <property type="entry name" value="LysR_substrate"/>
    <property type="match status" value="1"/>
</dbReference>